<feature type="domain" description="Band 7" evidence="2">
    <location>
        <begin position="78"/>
        <end position="130"/>
    </location>
</feature>
<comment type="caution">
    <text evidence="3">The sequence shown here is derived from an EMBL/GenBank/DDBJ whole genome shotgun (WGS) entry which is preliminary data.</text>
</comment>
<keyword evidence="4" id="KW-1185">Reference proteome</keyword>
<dbReference type="PANTHER" id="PTHR10264:SF19">
    <property type="entry name" value="AT06885P-RELATED"/>
    <property type="match status" value="1"/>
</dbReference>
<dbReference type="PANTHER" id="PTHR10264">
    <property type="entry name" value="BAND 7 PROTEIN-RELATED"/>
    <property type="match status" value="1"/>
</dbReference>
<dbReference type="Proteomes" id="UP001626550">
    <property type="component" value="Unassembled WGS sequence"/>
</dbReference>
<sequence>MNPLVPSKKELMQSRGSQGSVIGELRKYSVVDPNDAFPGSNSDMMGGFGLLIGIILLGISYFTILVTFPLSLVFCIKVVAEYERAVIFRLGRILPPGARGPGLFFIVPCMDNIRRVDLRTVTFDVPPQEVSLLPLV</sequence>
<reference evidence="3 4" key="1">
    <citation type="submission" date="2024-11" db="EMBL/GenBank/DDBJ databases">
        <title>Adaptive evolution of stress response genes in parasites aligns with host niche diversity.</title>
        <authorList>
            <person name="Hahn C."/>
            <person name="Resl P."/>
        </authorList>
    </citation>
    <scope>NUCLEOTIDE SEQUENCE [LARGE SCALE GENOMIC DNA]</scope>
    <source>
        <strain evidence="3">EGGRZ-B1_66</strain>
        <tissue evidence="3">Body</tissue>
    </source>
</reference>
<keyword evidence="1" id="KW-0812">Transmembrane</keyword>
<gene>
    <name evidence="3" type="primary">MEC-2</name>
    <name evidence="3" type="ORF">Ciccas_004377</name>
</gene>
<evidence type="ECO:0000313" key="3">
    <source>
        <dbReference type="EMBL" id="KAL3316972.1"/>
    </source>
</evidence>
<dbReference type="EMBL" id="JBJKFK010000454">
    <property type="protein sequence ID" value="KAL3316972.1"/>
    <property type="molecule type" value="Genomic_DNA"/>
</dbReference>
<evidence type="ECO:0000259" key="2">
    <source>
        <dbReference type="Pfam" id="PF01145"/>
    </source>
</evidence>
<keyword evidence="1" id="KW-1133">Transmembrane helix</keyword>
<protein>
    <submittedName>
        <fullName evidence="3">Stomatin</fullName>
    </submittedName>
</protein>
<dbReference type="InterPro" id="IPR001107">
    <property type="entry name" value="Band_7"/>
</dbReference>
<dbReference type="Pfam" id="PF01145">
    <property type="entry name" value="Band_7"/>
    <property type="match status" value="1"/>
</dbReference>
<accession>A0ABD2QCN0</accession>
<dbReference type="AlphaFoldDB" id="A0ABD2QCN0"/>
<organism evidence="3 4">
    <name type="scientific">Cichlidogyrus casuarinus</name>
    <dbReference type="NCBI Taxonomy" id="1844966"/>
    <lineage>
        <taxon>Eukaryota</taxon>
        <taxon>Metazoa</taxon>
        <taxon>Spiralia</taxon>
        <taxon>Lophotrochozoa</taxon>
        <taxon>Platyhelminthes</taxon>
        <taxon>Monogenea</taxon>
        <taxon>Monopisthocotylea</taxon>
        <taxon>Dactylogyridea</taxon>
        <taxon>Ancyrocephalidae</taxon>
        <taxon>Cichlidogyrus</taxon>
    </lineage>
</organism>
<evidence type="ECO:0000313" key="4">
    <source>
        <dbReference type="Proteomes" id="UP001626550"/>
    </source>
</evidence>
<evidence type="ECO:0000256" key="1">
    <source>
        <dbReference type="SAM" id="Phobius"/>
    </source>
</evidence>
<keyword evidence="1" id="KW-0472">Membrane</keyword>
<feature type="transmembrane region" description="Helical" evidence="1">
    <location>
        <begin position="47"/>
        <end position="80"/>
    </location>
</feature>
<name>A0ABD2QCN0_9PLAT</name>
<proteinExistence type="predicted"/>
<dbReference type="InterPro" id="IPR043202">
    <property type="entry name" value="Band-7_stomatin-like"/>
</dbReference>